<dbReference type="Proteomes" id="UP000293377">
    <property type="component" value="Unassembled WGS sequence"/>
</dbReference>
<proteinExistence type="predicted"/>
<organism evidence="2 3">
    <name type="scientific">Ehrlichia minasensis</name>
    <dbReference type="NCBI Taxonomy" id="1242993"/>
    <lineage>
        <taxon>Bacteria</taxon>
        <taxon>Pseudomonadati</taxon>
        <taxon>Pseudomonadota</taxon>
        <taxon>Alphaproteobacteria</taxon>
        <taxon>Rickettsiales</taxon>
        <taxon>Anaplasmataceae</taxon>
        <taxon>Ehrlichia</taxon>
    </lineage>
</organism>
<comment type="caution">
    <text evidence="2">The sequence shown here is derived from an EMBL/GenBank/DDBJ whole genome shotgun (WGS) entry which is preliminary data.</text>
</comment>
<keyword evidence="1" id="KW-0812">Transmembrane</keyword>
<evidence type="ECO:0000256" key="1">
    <source>
        <dbReference type="SAM" id="Phobius"/>
    </source>
</evidence>
<evidence type="ECO:0000313" key="3">
    <source>
        <dbReference type="Proteomes" id="UP000293377"/>
    </source>
</evidence>
<keyword evidence="3" id="KW-1185">Reference proteome</keyword>
<protein>
    <submittedName>
        <fullName evidence="2">Uncharacterized protein</fullName>
    </submittedName>
</protein>
<feature type="transmembrane region" description="Helical" evidence="1">
    <location>
        <begin position="6"/>
        <end position="27"/>
    </location>
</feature>
<name>A0A4Q6IAE3_9RICK</name>
<keyword evidence="1" id="KW-1133">Transmembrane helix</keyword>
<reference evidence="2 3" key="1">
    <citation type="submission" date="2018-06" db="EMBL/GenBank/DDBJ databases">
        <title>Complete Genome Sequence of Ehrlichia minasensis Isolated From Cattle.</title>
        <authorList>
            <person name="Aguiar D.M."/>
            <person name="Araujo J.P.A.Jr."/>
            <person name="Nakazato L."/>
            <person name="Bard E."/>
            <person name="Cabezas-Cruz A."/>
        </authorList>
    </citation>
    <scope>NUCLEOTIDE SEQUENCE [LARGE SCALE GENOMIC DNA]</scope>
    <source>
        <strain evidence="2 3">B11</strain>
    </source>
</reference>
<dbReference type="AlphaFoldDB" id="A0A4Q6IAE3"/>
<accession>A0A4Q6IAE3</accession>
<dbReference type="EMBL" id="QOHL01000047">
    <property type="protein sequence ID" value="RZB12268.1"/>
    <property type="molecule type" value="Genomic_DNA"/>
</dbReference>
<sequence>MKNPEIVYITIGVLLIIITAILLYRLINWMLTPELHVKKVAPSLVDMPKPELAPKETESQATESAKKHAFECLKFQSAAYSCYRNILMDFIKCAVDGETLIKDRMLSLLGKITSDSIVLENLESVKTSSEIVLETHLPIIYQSCSALVECGNLLEMELKYVCNAVPGMQEFFVHVLSVQVMRRRSEMLLELLYKDFDCFAVDPTAILDSPDINSTCVNPSLSQ</sequence>
<dbReference type="RefSeq" id="WP_129992772.1">
    <property type="nucleotide sequence ID" value="NZ_QOHL01000047.1"/>
</dbReference>
<evidence type="ECO:0000313" key="2">
    <source>
        <dbReference type="EMBL" id="RZB12268.1"/>
    </source>
</evidence>
<keyword evidence="1" id="KW-0472">Membrane</keyword>
<gene>
    <name evidence="2" type="ORF">DRF75_05045</name>
</gene>